<accession>A0A084WP68</accession>
<keyword evidence="1" id="KW-0175">Coiled coil</keyword>
<organism evidence="3">
    <name type="scientific">Anopheles sinensis</name>
    <name type="common">Mosquito</name>
    <dbReference type="NCBI Taxonomy" id="74873"/>
    <lineage>
        <taxon>Eukaryota</taxon>
        <taxon>Metazoa</taxon>
        <taxon>Ecdysozoa</taxon>
        <taxon>Arthropoda</taxon>
        <taxon>Hexapoda</taxon>
        <taxon>Insecta</taxon>
        <taxon>Pterygota</taxon>
        <taxon>Neoptera</taxon>
        <taxon>Endopterygota</taxon>
        <taxon>Diptera</taxon>
        <taxon>Nematocera</taxon>
        <taxon>Culicoidea</taxon>
        <taxon>Culicidae</taxon>
        <taxon>Anophelinae</taxon>
        <taxon>Anopheles</taxon>
    </lineage>
</organism>
<evidence type="ECO:0000313" key="3">
    <source>
        <dbReference type="EMBL" id="KFB52012.1"/>
    </source>
</evidence>
<evidence type="ECO:0000256" key="2">
    <source>
        <dbReference type="SAM" id="MobiDB-lite"/>
    </source>
</evidence>
<dbReference type="Proteomes" id="UP000030765">
    <property type="component" value="Unassembled WGS sequence"/>
</dbReference>
<feature type="region of interest" description="Disordered" evidence="2">
    <location>
        <begin position="85"/>
        <end position="110"/>
    </location>
</feature>
<dbReference type="AlphaFoldDB" id="A0A084WP68"/>
<reference evidence="4" key="2">
    <citation type="submission" date="2020-05" db="UniProtKB">
        <authorList>
            <consortium name="EnsemblMetazoa"/>
        </authorList>
    </citation>
    <scope>IDENTIFICATION</scope>
</reference>
<dbReference type="OrthoDB" id="7738517at2759"/>
<protein>
    <submittedName>
        <fullName evidence="3 4">Uncharacterized protein</fullName>
    </submittedName>
</protein>
<feature type="compositionally biased region" description="Basic and acidic residues" evidence="2">
    <location>
        <begin position="88"/>
        <end position="101"/>
    </location>
</feature>
<proteinExistence type="predicted"/>
<name>A0A084WP68_ANOSI</name>
<dbReference type="EnsemblMetazoa" id="ASIC020202-RA">
    <property type="protein sequence ID" value="ASIC020202-PA"/>
    <property type="gene ID" value="ASIC020202"/>
</dbReference>
<dbReference type="VEuPathDB" id="VectorBase:ASIC020202"/>
<reference evidence="3 5" key="1">
    <citation type="journal article" date="2014" name="BMC Genomics">
        <title>Genome sequence of Anopheles sinensis provides insight into genetics basis of mosquito competence for malaria parasites.</title>
        <authorList>
            <person name="Zhou D."/>
            <person name="Zhang D."/>
            <person name="Ding G."/>
            <person name="Shi L."/>
            <person name="Hou Q."/>
            <person name="Ye Y."/>
            <person name="Xu Y."/>
            <person name="Zhou H."/>
            <person name="Xiong C."/>
            <person name="Li S."/>
            <person name="Yu J."/>
            <person name="Hong S."/>
            <person name="Yu X."/>
            <person name="Zou P."/>
            <person name="Chen C."/>
            <person name="Chang X."/>
            <person name="Wang W."/>
            <person name="Lv Y."/>
            <person name="Sun Y."/>
            <person name="Ma L."/>
            <person name="Shen B."/>
            <person name="Zhu C."/>
        </authorList>
    </citation>
    <scope>NUCLEOTIDE SEQUENCE [LARGE SCALE GENOMIC DNA]</scope>
</reference>
<dbReference type="STRING" id="74873.A0A084WP68"/>
<evidence type="ECO:0000256" key="1">
    <source>
        <dbReference type="SAM" id="Coils"/>
    </source>
</evidence>
<evidence type="ECO:0000313" key="5">
    <source>
        <dbReference type="Proteomes" id="UP000030765"/>
    </source>
</evidence>
<feature type="coiled-coil region" evidence="1">
    <location>
        <begin position="45"/>
        <end position="79"/>
    </location>
</feature>
<evidence type="ECO:0000313" key="4">
    <source>
        <dbReference type="EnsemblMetazoa" id="ASIC020202-PA"/>
    </source>
</evidence>
<dbReference type="EMBL" id="ATLV01024946">
    <property type="status" value="NOT_ANNOTATED_CDS"/>
    <property type="molecule type" value="Genomic_DNA"/>
</dbReference>
<dbReference type="EMBL" id="ATLV01024945">
    <property type="status" value="NOT_ANNOTATED_CDS"/>
    <property type="molecule type" value="Genomic_DNA"/>
</dbReference>
<keyword evidence="5" id="KW-1185">Reference proteome</keyword>
<dbReference type="VEuPathDB" id="VectorBase:ASIS008004"/>
<gene>
    <name evidence="3" type="ORF">ZHAS_00020202</name>
</gene>
<sequence>MDNSLNPSELLLLVDEAIGIPDGIINCVELNRLLKMLAEDVTNGRQESENQRLIQEDRLKALEEALAEVNEAMDQFEDLQPNVQEGAAETRRDDEKSKEVESGLEETEDVAEDQYNDEQMKVVESTSDDKQEVTEKEQVNEVLEESVGTRVCQLRFIAATIRVEVRPVHLKCTRGAPGDHTLVPVNRDLLRLLGCCRADRDQCDRGTVKNGTLYELNCQRLTVVTR</sequence>
<dbReference type="EMBL" id="KE525365">
    <property type="protein sequence ID" value="KFB52012.1"/>
    <property type="molecule type" value="Genomic_DNA"/>
</dbReference>